<sequence>MFVCNTMNSFQSFLRKTAECLRPSGLNIRKGSRGAGINKRSKDRPICLFDTFRFCVLQERNIAEQLFCTTVF</sequence>
<accession>A0A0B7GQC1</accession>
<evidence type="ECO:0000313" key="2">
    <source>
        <dbReference type="Proteomes" id="UP000042527"/>
    </source>
</evidence>
<reference evidence="2" key="1">
    <citation type="submission" date="2015-01" db="EMBL/GenBank/DDBJ databases">
        <authorList>
            <person name="Manzoor Shahid"/>
            <person name="Zubair Saima"/>
        </authorList>
    </citation>
    <scope>NUCLEOTIDE SEQUENCE [LARGE SCALE GENOMIC DNA]</scope>
    <source>
        <strain evidence="2">V1</strain>
    </source>
</reference>
<name>A0A0B7GQC1_TREPH</name>
<protein>
    <submittedName>
        <fullName evidence="1">Uncharacterized protein</fullName>
    </submittedName>
</protein>
<dbReference type="EMBL" id="CDNC01000003">
    <property type="protein sequence ID" value="CEM60794.1"/>
    <property type="molecule type" value="Genomic_DNA"/>
</dbReference>
<dbReference type="Proteomes" id="UP000042527">
    <property type="component" value="Unassembled WGS sequence"/>
</dbReference>
<gene>
    <name evidence="1" type="ORF">TPHV1_110020</name>
</gene>
<evidence type="ECO:0000313" key="1">
    <source>
        <dbReference type="EMBL" id="CEM60794.1"/>
    </source>
</evidence>
<keyword evidence="2" id="KW-1185">Reference proteome</keyword>
<proteinExistence type="predicted"/>
<organism evidence="1 2">
    <name type="scientific">Treponema phagedenis</name>
    <dbReference type="NCBI Taxonomy" id="162"/>
    <lineage>
        <taxon>Bacteria</taxon>
        <taxon>Pseudomonadati</taxon>
        <taxon>Spirochaetota</taxon>
        <taxon>Spirochaetia</taxon>
        <taxon>Spirochaetales</taxon>
        <taxon>Treponemataceae</taxon>
        <taxon>Treponema</taxon>
    </lineage>
</organism>
<dbReference type="AlphaFoldDB" id="A0A0B7GQC1"/>